<gene>
    <name evidence="3" type="ORF">ND2E_2109</name>
</gene>
<dbReference type="Proteomes" id="UP000029843">
    <property type="component" value="Unassembled WGS sequence"/>
</dbReference>
<sequence>MSTIKTITAVSNATDPFLASQELYQQLNQDNICFVLFYCSSTYALDALAQTMEETFKETKIVGCTTAGEVTQQGYEQHSIVAIGFSSEYFAISAKLIETMEKFDTINAQSTINELVEECQSKDLTTIKNNSFLLTLLDGLSSNEEQFLVTLNSATRGIPHFGGSAGDDINLAKTHVYYQGSFYQNAAIVIMINTTLSFEVFNCHHIALPTEKLVVTAADADSRTVYELNAEPAALEYAKLLNMELKDLSPEVFSLNPLAVKVGGHYYIRSIQKVNEADLSLTFYCAVDVGIVLTAVEMGDIFDPVTDRLDEISQRYGKPELVLTCDCFLRRLEIEQKGLEKQVQRLNAKYNIAGFNTYGEHINGTHLNQTFTGVYIAGGINE</sequence>
<dbReference type="OrthoDB" id="9807948at2"/>
<evidence type="ECO:0000313" key="3">
    <source>
        <dbReference type="EMBL" id="KGJ94176.1"/>
    </source>
</evidence>
<feature type="domain" description="FIST" evidence="1">
    <location>
        <begin position="30"/>
        <end position="232"/>
    </location>
</feature>
<dbReference type="SMART" id="SM01204">
    <property type="entry name" value="FIST_C"/>
    <property type="match status" value="1"/>
</dbReference>
<protein>
    <recommendedName>
        <fullName evidence="5">GfdT protein</fullName>
    </recommendedName>
</protein>
<dbReference type="EMBL" id="JQED01000007">
    <property type="protein sequence ID" value="KGJ94176.1"/>
    <property type="molecule type" value="Genomic_DNA"/>
</dbReference>
<organism evidence="3 4">
    <name type="scientific">Colwellia psychrerythraea</name>
    <name type="common">Vibrio psychroerythus</name>
    <dbReference type="NCBI Taxonomy" id="28229"/>
    <lineage>
        <taxon>Bacteria</taxon>
        <taxon>Pseudomonadati</taxon>
        <taxon>Pseudomonadota</taxon>
        <taxon>Gammaproteobacteria</taxon>
        <taxon>Alteromonadales</taxon>
        <taxon>Colwelliaceae</taxon>
        <taxon>Colwellia</taxon>
    </lineage>
</organism>
<dbReference type="AlphaFoldDB" id="A0A099KUI1"/>
<evidence type="ECO:0000313" key="4">
    <source>
        <dbReference type="Proteomes" id="UP000029843"/>
    </source>
</evidence>
<dbReference type="NCBIfam" id="NF041558">
    <property type="entry name" value="NosP"/>
    <property type="match status" value="1"/>
</dbReference>
<dbReference type="PATRIC" id="fig|28229.4.peg.1135"/>
<dbReference type="Pfam" id="PF08495">
    <property type="entry name" value="FIST"/>
    <property type="match status" value="1"/>
</dbReference>
<dbReference type="PANTHER" id="PTHR40252">
    <property type="entry name" value="BLR0328 PROTEIN"/>
    <property type="match status" value="1"/>
</dbReference>
<feature type="domain" description="FIST C-domain" evidence="2">
    <location>
        <begin position="233"/>
        <end position="364"/>
    </location>
</feature>
<dbReference type="InterPro" id="IPR019494">
    <property type="entry name" value="FIST_C"/>
</dbReference>
<dbReference type="InterPro" id="IPR013702">
    <property type="entry name" value="FIST_domain_N"/>
</dbReference>
<dbReference type="Pfam" id="PF10442">
    <property type="entry name" value="FIST_C"/>
    <property type="match status" value="1"/>
</dbReference>
<reference evidence="3 4" key="1">
    <citation type="submission" date="2014-08" db="EMBL/GenBank/DDBJ databases">
        <title>Genomic and Phenotypic Diversity of Colwellia psychrerythraea strains from Disparate Marine Basins.</title>
        <authorList>
            <person name="Techtmann S.M."/>
            <person name="Stelling S.C."/>
            <person name="Utturkar S.M."/>
            <person name="Alshibli N."/>
            <person name="Harris A."/>
            <person name="Brown S.D."/>
            <person name="Hazen T.C."/>
        </authorList>
    </citation>
    <scope>NUCLEOTIDE SEQUENCE [LARGE SCALE GENOMIC DNA]</scope>
    <source>
        <strain evidence="3 4">ND2E</strain>
    </source>
</reference>
<evidence type="ECO:0000259" key="2">
    <source>
        <dbReference type="SMART" id="SM01204"/>
    </source>
</evidence>
<evidence type="ECO:0008006" key="5">
    <source>
        <dbReference type="Google" id="ProtNLM"/>
    </source>
</evidence>
<evidence type="ECO:0000259" key="1">
    <source>
        <dbReference type="SMART" id="SM00897"/>
    </source>
</evidence>
<accession>A0A099KUI1</accession>
<comment type="caution">
    <text evidence="3">The sequence shown here is derived from an EMBL/GenBank/DDBJ whole genome shotgun (WGS) entry which is preliminary data.</text>
</comment>
<name>A0A099KUI1_COLPS</name>
<dbReference type="PANTHER" id="PTHR40252:SF2">
    <property type="entry name" value="BLR0328 PROTEIN"/>
    <property type="match status" value="1"/>
</dbReference>
<proteinExistence type="predicted"/>
<dbReference type="RefSeq" id="WP_033092885.1">
    <property type="nucleotide sequence ID" value="NZ_JQED01000007.1"/>
</dbReference>
<dbReference type="SMART" id="SM00897">
    <property type="entry name" value="FIST"/>
    <property type="match status" value="1"/>
</dbReference>